<evidence type="ECO:0000313" key="4">
    <source>
        <dbReference type="Proteomes" id="UP001239909"/>
    </source>
</evidence>
<reference evidence="3 4" key="1">
    <citation type="submission" date="2023-04" db="EMBL/GenBank/DDBJ databases">
        <title>Marinoamorphus aggregata gen. nov., sp. Nov., isolate from tissue of brittle star Ophioplocus japonicus.</title>
        <authorList>
            <person name="Kawano K."/>
            <person name="Sawayama S."/>
            <person name="Nakagawa S."/>
        </authorList>
    </citation>
    <scope>NUCLEOTIDE SEQUENCE [LARGE SCALE GENOMIC DNA]</scope>
    <source>
        <strain evidence="3 4">NKW23</strain>
    </source>
</reference>
<evidence type="ECO:0000313" key="3">
    <source>
        <dbReference type="EMBL" id="GMG82841.1"/>
    </source>
</evidence>
<proteinExistence type="predicted"/>
<evidence type="ECO:0000256" key="1">
    <source>
        <dbReference type="SAM" id="Coils"/>
    </source>
</evidence>
<keyword evidence="1" id="KW-0175">Coiled coil</keyword>
<evidence type="ECO:0008006" key="5">
    <source>
        <dbReference type="Google" id="ProtNLM"/>
    </source>
</evidence>
<protein>
    <recommendedName>
        <fullName evidence="5">DUF4398 domain-containing protein</fullName>
    </recommendedName>
</protein>
<keyword evidence="4" id="KW-1185">Reference proteome</keyword>
<feature type="compositionally biased region" description="Low complexity" evidence="2">
    <location>
        <begin position="17"/>
        <end position="29"/>
    </location>
</feature>
<dbReference type="EMBL" id="BSYI01000013">
    <property type="protein sequence ID" value="GMG82841.1"/>
    <property type="molecule type" value="Genomic_DNA"/>
</dbReference>
<organism evidence="3 4">
    <name type="scientific">Paralimibaculum aggregatum</name>
    <dbReference type="NCBI Taxonomy" id="3036245"/>
    <lineage>
        <taxon>Bacteria</taxon>
        <taxon>Pseudomonadati</taxon>
        <taxon>Pseudomonadota</taxon>
        <taxon>Alphaproteobacteria</taxon>
        <taxon>Rhodobacterales</taxon>
        <taxon>Paracoccaceae</taxon>
        <taxon>Paralimibaculum</taxon>
    </lineage>
</organism>
<sequence length="186" mass="18871">MRFREEPALHAMPRPLPAASRPASAPPASALPASARLASVLPASARLASVLLASARPASVLLASVLLLAGCAAREADEPPPDPARQAAAEPGISADAAALLARGDAARMQADRLRAEAAAIEDGLAGLPAPDRAARAARADRLAALEAEAVRLEQAAADLWQQAQALDRDAGPAVLARMLGGVPED</sequence>
<name>A0ABQ6LKA8_9RHOB</name>
<feature type="coiled-coil region" evidence="1">
    <location>
        <begin position="136"/>
        <end position="163"/>
    </location>
</feature>
<evidence type="ECO:0000256" key="2">
    <source>
        <dbReference type="SAM" id="MobiDB-lite"/>
    </source>
</evidence>
<feature type="region of interest" description="Disordered" evidence="2">
    <location>
        <begin position="1"/>
        <end position="29"/>
    </location>
</feature>
<comment type="caution">
    <text evidence="3">The sequence shown here is derived from an EMBL/GenBank/DDBJ whole genome shotgun (WGS) entry which is preliminary data.</text>
</comment>
<dbReference type="Proteomes" id="UP001239909">
    <property type="component" value="Unassembled WGS sequence"/>
</dbReference>
<gene>
    <name evidence="3" type="ORF">LNKW23_20540</name>
</gene>
<accession>A0ABQ6LKA8</accession>